<dbReference type="InterPro" id="IPR012312">
    <property type="entry name" value="Hemerythrin-like"/>
</dbReference>
<feature type="domain" description="Hemerythrin-like" evidence="1">
    <location>
        <begin position="203"/>
        <end position="283"/>
    </location>
</feature>
<dbReference type="PANTHER" id="PTHR39966">
    <property type="entry name" value="BLL2471 PROTEIN-RELATED"/>
    <property type="match status" value="1"/>
</dbReference>
<evidence type="ECO:0000259" key="1">
    <source>
        <dbReference type="Pfam" id="PF01814"/>
    </source>
</evidence>
<gene>
    <name evidence="4" type="ORF">C7Y71_008370</name>
</gene>
<dbReference type="Pfam" id="PF01814">
    <property type="entry name" value="Hemerythrin"/>
    <property type="match status" value="1"/>
</dbReference>
<accession>A0A5P8E7T4</accession>
<dbReference type="InterPro" id="IPR015077">
    <property type="entry name" value="DUF1858"/>
</dbReference>
<dbReference type="InterPro" id="IPR038062">
    <property type="entry name" value="ScdA-like_N_sf"/>
</dbReference>
<dbReference type="InterPro" id="IPR007380">
    <property type="entry name" value="DUF438"/>
</dbReference>
<dbReference type="Pfam" id="PF13596">
    <property type="entry name" value="PAS_10"/>
    <property type="match status" value="1"/>
</dbReference>
<dbReference type="RefSeq" id="WP_111899229.1">
    <property type="nucleotide sequence ID" value="NZ_CP033459.1"/>
</dbReference>
<dbReference type="Proteomes" id="UP000249375">
    <property type="component" value="Chromosome"/>
</dbReference>
<dbReference type="SUPFAM" id="SSF55785">
    <property type="entry name" value="PYP-like sensor domain (PAS domain)"/>
    <property type="match status" value="1"/>
</dbReference>
<dbReference type="OrthoDB" id="9769774at2"/>
<dbReference type="KEGG" id="alq:C7Y71_008370"/>
<dbReference type="SUPFAM" id="SSF140683">
    <property type="entry name" value="SP0561-like"/>
    <property type="match status" value="1"/>
</dbReference>
<feature type="domain" description="DUF1858" evidence="3">
    <location>
        <begin position="4"/>
        <end position="60"/>
    </location>
</feature>
<evidence type="ECO:0000313" key="5">
    <source>
        <dbReference type="Proteomes" id="UP000249375"/>
    </source>
</evidence>
<dbReference type="Pfam" id="PF08984">
    <property type="entry name" value="DUF1858"/>
    <property type="match status" value="1"/>
</dbReference>
<dbReference type="InterPro" id="IPR035965">
    <property type="entry name" value="PAS-like_dom_sf"/>
</dbReference>
<dbReference type="AlphaFoldDB" id="A0A5P8E7T4"/>
<protein>
    <submittedName>
        <fullName evidence="4">DUF438 domain-containing protein</fullName>
    </submittedName>
</protein>
<dbReference type="PANTHER" id="PTHR39966:SF3">
    <property type="entry name" value="DUF438 DOMAIN-CONTAINING PROTEIN"/>
    <property type="match status" value="1"/>
</dbReference>
<feature type="domain" description="DUF438" evidence="2">
    <location>
        <begin position="80"/>
        <end position="145"/>
    </location>
</feature>
<evidence type="ECO:0000259" key="2">
    <source>
        <dbReference type="Pfam" id="PF04282"/>
    </source>
</evidence>
<keyword evidence="5" id="KW-1185">Reference proteome</keyword>
<name>A0A5P8E7T4_9BACT</name>
<dbReference type="GO" id="GO:0005886">
    <property type="term" value="C:plasma membrane"/>
    <property type="evidence" value="ECO:0007669"/>
    <property type="project" value="TreeGrafter"/>
</dbReference>
<dbReference type="EMBL" id="CP033459">
    <property type="protein sequence ID" value="QFQ13033.1"/>
    <property type="molecule type" value="Genomic_DNA"/>
</dbReference>
<organism evidence="4 5">
    <name type="scientific">Pseudoprevotella muciniphila</name>
    <dbReference type="NCBI Taxonomy" id="2133944"/>
    <lineage>
        <taxon>Bacteria</taxon>
        <taxon>Pseudomonadati</taxon>
        <taxon>Bacteroidota</taxon>
        <taxon>Bacteroidia</taxon>
        <taxon>Bacteroidales</taxon>
        <taxon>Prevotellaceae</taxon>
        <taxon>Pseudoprevotella</taxon>
    </lineage>
</organism>
<dbReference type="Pfam" id="PF04282">
    <property type="entry name" value="DUF438"/>
    <property type="match status" value="1"/>
</dbReference>
<evidence type="ECO:0000259" key="3">
    <source>
        <dbReference type="Pfam" id="PF08984"/>
    </source>
</evidence>
<dbReference type="Gene3D" id="1.10.3910.10">
    <property type="entry name" value="SP0561-like"/>
    <property type="match status" value="1"/>
</dbReference>
<sequence length="454" mass="52326">MKKIDLNKTVFELVSEFPELTEIMVSLGFKDITKKIMLNSVGRMITIPKGAKMKGIPMENVLTALRENGFEVALSRKELLKSYLQRLNKGESLESVRVDFVEHFEGVDYDEIMQAEQEMMEEGVPLREVQHLCDVHSALFHGKMATEQSHEESVTTTNQNVVLATKLRDIDGHPLQTFYTENKALKALLDEKTSLREKVGKSREIAIHYAKKGDLLYPLLKVKYGIYGPSEVMWTVDDEIRDELTRLVRDTSDSDEWNNRAEAVLQRAAEMVYKEDNILFPLCAANFSDEEWKQIYRDSLDYAPCLGVQPNTWNEAEQQEKSLPAHEGEIVMPGGHLTIEQLRAMLNTLPFEITFVDAQNINRYFNEGPKLFKRPAMAIDRDVFSCHPPKIEPMVRAIINDFRSGKRDQVPVWMEKLGRLQYINYMAVRDHNGQYLGTVEIVQDMEFAKKHFEK</sequence>
<reference evidence="4 5" key="1">
    <citation type="submission" date="2018-11" db="EMBL/GenBank/DDBJ databases">
        <authorList>
            <person name="Na S.W."/>
            <person name="Baik M."/>
        </authorList>
    </citation>
    <scope>NUCLEOTIDE SEQUENCE [LARGE SCALE GENOMIC DNA]</scope>
    <source>
        <strain evidence="4 5">E39</strain>
    </source>
</reference>
<dbReference type="Gene3D" id="1.20.120.520">
    <property type="entry name" value="nmb1532 protein domain like"/>
    <property type="match status" value="1"/>
</dbReference>
<evidence type="ECO:0000313" key="4">
    <source>
        <dbReference type="EMBL" id="QFQ13033.1"/>
    </source>
</evidence>
<proteinExistence type="predicted"/>